<organism evidence="3 5">
    <name type="scientific">Phytophthora infestans</name>
    <name type="common">Potato late blight agent</name>
    <name type="synonym">Botrytis infestans</name>
    <dbReference type="NCBI Taxonomy" id="4787"/>
    <lineage>
        <taxon>Eukaryota</taxon>
        <taxon>Sar</taxon>
        <taxon>Stramenopiles</taxon>
        <taxon>Oomycota</taxon>
        <taxon>Peronosporomycetes</taxon>
        <taxon>Peronosporales</taxon>
        <taxon>Peronosporaceae</taxon>
        <taxon>Phytophthora</taxon>
    </lineage>
</organism>
<feature type="signal peptide" evidence="1">
    <location>
        <begin position="1"/>
        <end position="21"/>
    </location>
</feature>
<evidence type="ECO:0000256" key="1">
    <source>
        <dbReference type="SAM" id="SignalP"/>
    </source>
</evidence>
<dbReference type="InterPro" id="IPR001229">
    <property type="entry name" value="Jacalin-like_lectin_dom"/>
</dbReference>
<dbReference type="Proteomes" id="UP000704712">
    <property type="component" value="Unassembled WGS sequence"/>
</dbReference>
<keyword evidence="3" id="KW-0430">Lectin</keyword>
<dbReference type="Gene3D" id="2.100.10.30">
    <property type="entry name" value="Jacalin-like lectin domain"/>
    <property type="match status" value="1"/>
</dbReference>
<dbReference type="EMBL" id="JAACNO010002510">
    <property type="protein sequence ID" value="KAF4132666.1"/>
    <property type="molecule type" value="Genomic_DNA"/>
</dbReference>
<keyword evidence="1" id="KW-0732">Signal</keyword>
<dbReference type="AlphaFoldDB" id="A0A833WNZ3"/>
<proteinExistence type="predicted"/>
<comment type="caution">
    <text evidence="3">The sequence shown here is derived from an EMBL/GenBank/DDBJ whole genome shotgun (WGS) entry which is preliminary data.</text>
</comment>
<feature type="domain" description="Jacalin-type lectin" evidence="2">
    <location>
        <begin position="30"/>
        <end position="101"/>
    </location>
</feature>
<dbReference type="EMBL" id="WSZM01000063">
    <property type="protein sequence ID" value="KAF4044615.1"/>
    <property type="molecule type" value="Genomic_DNA"/>
</dbReference>
<dbReference type="PROSITE" id="PS51257">
    <property type="entry name" value="PROKAR_LIPOPROTEIN"/>
    <property type="match status" value="1"/>
</dbReference>
<dbReference type="InterPro" id="IPR036404">
    <property type="entry name" value="Jacalin-like_lectin_dom_sf"/>
</dbReference>
<evidence type="ECO:0000259" key="2">
    <source>
        <dbReference type="Pfam" id="PF01419"/>
    </source>
</evidence>
<gene>
    <name evidence="3" type="ORF">GN244_ATG03021</name>
    <name evidence="4" type="ORF">GN958_ATG18138</name>
</gene>
<sequence length="162" mass="16778">MKSISQIFAAAVVIVAGCTTALQDGIRLGETFGGPHGDKFSDLNRVSPGQTVESITIRSADRIDAVSLVVVDPWGVKDNLAHGGGGGDPNTLTLGADEHIIGGNTISGGTPTDNIGKEVAPDGYQLGGLVGYSDKEVDSLGPIWTIIEPVESEGPYYQRDGK</sequence>
<evidence type="ECO:0000313" key="4">
    <source>
        <dbReference type="EMBL" id="KAF4132666.1"/>
    </source>
</evidence>
<accession>A0A833WNZ3</accession>
<dbReference type="Pfam" id="PF01419">
    <property type="entry name" value="Jacalin"/>
    <property type="match status" value="1"/>
</dbReference>
<feature type="chain" id="PRO_5036417863" evidence="1">
    <location>
        <begin position="22"/>
        <end position="162"/>
    </location>
</feature>
<keyword evidence="5" id="KW-1185">Reference proteome</keyword>
<name>A0A833WNZ3_PHYIN</name>
<evidence type="ECO:0000313" key="3">
    <source>
        <dbReference type="EMBL" id="KAF4044615.1"/>
    </source>
</evidence>
<reference evidence="3" key="1">
    <citation type="submission" date="2020-04" db="EMBL/GenBank/DDBJ databases">
        <title>Hybrid Assembly of Korean Phytophthora infestans isolates.</title>
        <authorList>
            <person name="Prokchorchik M."/>
            <person name="Lee Y."/>
            <person name="Seo J."/>
            <person name="Cho J.-H."/>
            <person name="Park Y.-E."/>
            <person name="Jang D.-C."/>
            <person name="Im J.-S."/>
            <person name="Choi J.-G."/>
            <person name="Park H.-J."/>
            <person name="Lee G.-B."/>
            <person name="Lee Y.-G."/>
            <person name="Hong S.-Y."/>
            <person name="Cho K."/>
            <person name="Sohn K.H."/>
        </authorList>
    </citation>
    <scope>NUCLEOTIDE SEQUENCE</scope>
    <source>
        <strain evidence="3">KR_1_A1</strain>
        <strain evidence="4">KR_2_A2</strain>
    </source>
</reference>
<dbReference type="GO" id="GO:0030246">
    <property type="term" value="F:carbohydrate binding"/>
    <property type="evidence" value="ECO:0007669"/>
    <property type="project" value="UniProtKB-KW"/>
</dbReference>
<dbReference type="SUPFAM" id="SSF51101">
    <property type="entry name" value="Mannose-binding lectins"/>
    <property type="match status" value="1"/>
</dbReference>
<protein>
    <submittedName>
        <fullName evidence="3">Putative jacalin-type lectin domain-containing protein</fullName>
    </submittedName>
</protein>
<dbReference type="Proteomes" id="UP000602510">
    <property type="component" value="Unassembled WGS sequence"/>
</dbReference>
<evidence type="ECO:0000313" key="5">
    <source>
        <dbReference type="Proteomes" id="UP000602510"/>
    </source>
</evidence>